<name>A0AAD6WZ09_9AGAR</name>
<dbReference type="Proteomes" id="UP001218188">
    <property type="component" value="Unassembled WGS sequence"/>
</dbReference>
<sequence>MSKIGVPVVEEGRGRMYVTRDIGSVRQYRHRRCVSGVGRGGERLRQHAFLFGFPVSRRRARAVPRHLTTSPLVPLDLDLELEKREWEEVWEAREEEEEELRERLVLAGLGAGGGRRRIAFGAGAGVPSADPAAARDPAPGRGLRIIHPLSSPSHRDAHATNWARTRTRCIGRKQLAGVERLAVCGPGGLRDVEMQRWDGDGAGGRRGEGGVGGGAPPRYRDNSAFSSAYASPHFSTPATPVYLFSAASRRPITSS</sequence>
<evidence type="ECO:0000256" key="1">
    <source>
        <dbReference type="SAM" id="MobiDB-lite"/>
    </source>
</evidence>
<comment type="caution">
    <text evidence="2">The sequence shown here is derived from an EMBL/GenBank/DDBJ whole genome shotgun (WGS) entry which is preliminary data.</text>
</comment>
<feature type="compositionally biased region" description="Polar residues" evidence="1">
    <location>
        <begin position="223"/>
        <end position="237"/>
    </location>
</feature>
<dbReference type="AlphaFoldDB" id="A0AAD6WZ09"/>
<reference evidence="2" key="1">
    <citation type="submission" date="2023-03" db="EMBL/GenBank/DDBJ databases">
        <title>Massive genome expansion in bonnet fungi (Mycena s.s.) driven by repeated elements and novel gene families across ecological guilds.</title>
        <authorList>
            <consortium name="Lawrence Berkeley National Laboratory"/>
            <person name="Harder C.B."/>
            <person name="Miyauchi S."/>
            <person name="Viragh M."/>
            <person name="Kuo A."/>
            <person name="Thoen E."/>
            <person name="Andreopoulos B."/>
            <person name="Lu D."/>
            <person name="Skrede I."/>
            <person name="Drula E."/>
            <person name="Henrissat B."/>
            <person name="Morin E."/>
            <person name="Kohler A."/>
            <person name="Barry K."/>
            <person name="LaButti K."/>
            <person name="Morin E."/>
            <person name="Salamov A."/>
            <person name="Lipzen A."/>
            <person name="Mereny Z."/>
            <person name="Hegedus B."/>
            <person name="Baldrian P."/>
            <person name="Stursova M."/>
            <person name="Weitz H."/>
            <person name="Taylor A."/>
            <person name="Grigoriev I.V."/>
            <person name="Nagy L.G."/>
            <person name="Martin F."/>
            <person name="Kauserud H."/>
        </authorList>
    </citation>
    <scope>NUCLEOTIDE SEQUENCE</scope>
    <source>
        <strain evidence="2">CBHHK200</strain>
    </source>
</reference>
<protein>
    <submittedName>
        <fullName evidence="2">Uncharacterized protein</fullName>
    </submittedName>
</protein>
<feature type="compositionally biased region" description="Basic and acidic residues" evidence="1">
    <location>
        <begin position="197"/>
        <end position="208"/>
    </location>
</feature>
<accession>A0AAD6WZ09</accession>
<proteinExistence type="predicted"/>
<dbReference type="EMBL" id="JARJCM010000109">
    <property type="protein sequence ID" value="KAJ7028746.1"/>
    <property type="molecule type" value="Genomic_DNA"/>
</dbReference>
<gene>
    <name evidence="2" type="ORF">C8F04DRAFT_1265702</name>
</gene>
<feature type="region of interest" description="Disordered" evidence="1">
    <location>
        <begin position="197"/>
        <end position="237"/>
    </location>
</feature>
<organism evidence="2 3">
    <name type="scientific">Mycena alexandri</name>
    <dbReference type="NCBI Taxonomy" id="1745969"/>
    <lineage>
        <taxon>Eukaryota</taxon>
        <taxon>Fungi</taxon>
        <taxon>Dikarya</taxon>
        <taxon>Basidiomycota</taxon>
        <taxon>Agaricomycotina</taxon>
        <taxon>Agaricomycetes</taxon>
        <taxon>Agaricomycetidae</taxon>
        <taxon>Agaricales</taxon>
        <taxon>Marasmiineae</taxon>
        <taxon>Mycenaceae</taxon>
        <taxon>Mycena</taxon>
    </lineage>
</organism>
<evidence type="ECO:0000313" key="3">
    <source>
        <dbReference type="Proteomes" id="UP001218188"/>
    </source>
</evidence>
<keyword evidence="3" id="KW-1185">Reference proteome</keyword>
<evidence type="ECO:0000313" key="2">
    <source>
        <dbReference type="EMBL" id="KAJ7028746.1"/>
    </source>
</evidence>